<evidence type="ECO:0000313" key="3">
    <source>
        <dbReference type="Proteomes" id="UP001162480"/>
    </source>
</evidence>
<evidence type="ECO:0000256" key="1">
    <source>
        <dbReference type="SAM" id="MobiDB-lite"/>
    </source>
</evidence>
<protein>
    <submittedName>
        <fullName evidence="2">Uncharacterized protein</fullName>
    </submittedName>
</protein>
<reference evidence="2" key="1">
    <citation type="submission" date="2023-08" db="EMBL/GenBank/DDBJ databases">
        <authorList>
            <person name="Alioto T."/>
            <person name="Alioto T."/>
            <person name="Gomez Garrido J."/>
        </authorList>
    </citation>
    <scope>NUCLEOTIDE SEQUENCE</scope>
</reference>
<feature type="region of interest" description="Disordered" evidence="1">
    <location>
        <begin position="1"/>
        <end position="22"/>
    </location>
</feature>
<dbReference type="Proteomes" id="UP001162480">
    <property type="component" value="Chromosome 1"/>
</dbReference>
<name>A0AA36AFZ5_OCTVU</name>
<accession>A0AA36AFZ5</accession>
<gene>
    <name evidence="2" type="ORF">OCTVUL_1B015538</name>
</gene>
<sequence length="104" mass="11477">MDFSNMDFGSTPNSKKIEGPPTPTGVVEFMKSFWTDPLKWQIVKSLAVFGGAVYLARVISSYEAYGGNFVSDLLIDRNLLENLMMNTFTNVFNSLSLLHCGSGV</sequence>
<evidence type="ECO:0000313" key="2">
    <source>
        <dbReference type="EMBL" id="CAI9714854.1"/>
    </source>
</evidence>
<proteinExistence type="predicted"/>
<dbReference type="EMBL" id="OX597814">
    <property type="protein sequence ID" value="CAI9714854.1"/>
    <property type="molecule type" value="Genomic_DNA"/>
</dbReference>
<organism evidence="2 3">
    <name type="scientific">Octopus vulgaris</name>
    <name type="common">Common octopus</name>
    <dbReference type="NCBI Taxonomy" id="6645"/>
    <lineage>
        <taxon>Eukaryota</taxon>
        <taxon>Metazoa</taxon>
        <taxon>Spiralia</taxon>
        <taxon>Lophotrochozoa</taxon>
        <taxon>Mollusca</taxon>
        <taxon>Cephalopoda</taxon>
        <taxon>Coleoidea</taxon>
        <taxon>Octopodiformes</taxon>
        <taxon>Octopoda</taxon>
        <taxon>Incirrata</taxon>
        <taxon>Octopodidae</taxon>
        <taxon>Octopus</taxon>
    </lineage>
</organism>
<keyword evidence="3" id="KW-1185">Reference proteome</keyword>
<dbReference type="AlphaFoldDB" id="A0AA36AFZ5"/>